<sequence length="124" mass="14092">MQDYLVFEALSDCKAGPNLPDATKLALLIKLKTATGFDGANLKLSQDRRYSIEFGYSWLRGSHRRFPFAKLACCNWAIPKHSFIAWIVFKLGNGDDDGERETGERHSERNVVVMQMRLSIVLLD</sequence>
<dbReference type="AlphaFoldDB" id="A0AAN9FAS3"/>
<comment type="caution">
    <text evidence="1">The sequence shown here is derived from an EMBL/GenBank/DDBJ whole genome shotgun (WGS) entry which is preliminary data.</text>
</comment>
<dbReference type="EMBL" id="JAYWIO010000003">
    <property type="protein sequence ID" value="KAK7272849.1"/>
    <property type="molecule type" value="Genomic_DNA"/>
</dbReference>
<name>A0AAN9FAS3_CROPI</name>
<organism evidence="1 2">
    <name type="scientific">Crotalaria pallida</name>
    <name type="common">Smooth rattlebox</name>
    <name type="synonym">Crotalaria striata</name>
    <dbReference type="NCBI Taxonomy" id="3830"/>
    <lineage>
        <taxon>Eukaryota</taxon>
        <taxon>Viridiplantae</taxon>
        <taxon>Streptophyta</taxon>
        <taxon>Embryophyta</taxon>
        <taxon>Tracheophyta</taxon>
        <taxon>Spermatophyta</taxon>
        <taxon>Magnoliopsida</taxon>
        <taxon>eudicotyledons</taxon>
        <taxon>Gunneridae</taxon>
        <taxon>Pentapetalae</taxon>
        <taxon>rosids</taxon>
        <taxon>fabids</taxon>
        <taxon>Fabales</taxon>
        <taxon>Fabaceae</taxon>
        <taxon>Papilionoideae</taxon>
        <taxon>50 kb inversion clade</taxon>
        <taxon>genistoids sensu lato</taxon>
        <taxon>core genistoids</taxon>
        <taxon>Crotalarieae</taxon>
        <taxon>Crotalaria</taxon>
    </lineage>
</organism>
<evidence type="ECO:0000313" key="1">
    <source>
        <dbReference type="EMBL" id="KAK7272849.1"/>
    </source>
</evidence>
<proteinExistence type="predicted"/>
<keyword evidence="2" id="KW-1185">Reference proteome</keyword>
<reference evidence="1 2" key="1">
    <citation type="submission" date="2024-01" db="EMBL/GenBank/DDBJ databases">
        <title>The genomes of 5 underutilized Papilionoideae crops provide insights into root nodulation and disease resistanc.</title>
        <authorList>
            <person name="Yuan L."/>
        </authorList>
    </citation>
    <scope>NUCLEOTIDE SEQUENCE [LARGE SCALE GENOMIC DNA]</scope>
    <source>
        <strain evidence="1">ZHUSHIDOU_FW_LH</strain>
        <tissue evidence="1">Leaf</tissue>
    </source>
</reference>
<gene>
    <name evidence="1" type="ORF">RIF29_13889</name>
</gene>
<dbReference type="Proteomes" id="UP001372338">
    <property type="component" value="Unassembled WGS sequence"/>
</dbReference>
<protein>
    <submittedName>
        <fullName evidence="1">Uncharacterized protein</fullName>
    </submittedName>
</protein>
<evidence type="ECO:0000313" key="2">
    <source>
        <dbReference type="Proteomes" id="UP001372338"/>
    </source>
</evidence>
<accession>A0AAN9FAS3</accession>